<keyword evidence="1" id="KW-1133">Transmembrane helix</keyword>
<evidence type="ECO:0000313" key="4">
    <source>
        <dbReference type="EMBL" id="CAF1508305.1"/>
    </source>
</evidence>
<dbReference type="Proteomes" id="UP000663889">
    <property type="component" value="Unassembled WGS sequence"/>
</dbReference>
<comment type="caution">
    <text evidence="4">The sequence shown here is derived from an EMBL/GenBank/DDBJ whole genome shotgun (WGS) entry which is preliminary data.</text>
</comment>
<protein>
    <recommendedName>
        <fullName evidence="3">SCP domain-containing protein</fullName>
    </recommendedName>
</protein>
<dbReference type="InterPro" id="IPR001283">
    <property type="entry name" value="CRISP-related"/>
</dbReference>
<evidence type="ECO:0000256" key="1">
    <source>
        <dbReference type="SAM" id="Phobius"/>
    </source>
</evidence>
<name>A0A815TQL6_9BILA</name>
<accession>A0A815TQL6</accession>
<keyword evidence="1" id="KW-0472">Membrane</keyword>
<dbReference type="EMBL" id="CAJNOU010006593">
    <property type="protein sequence ID" value="CAF1508305.1"/>
    <property type="molecule type" value="Genomic_DNA"/>
</dbReference>
<keyword evidence="2" id="KW-0732">Signal</keyword>
<feature type="signal peptide" evidence="2">
    <location>
        <begin position="1"/>
        <end position="20"/>
    </location>
</feature>
<evidence type="ECO:0000256" key="2">
    <source>
        <dbReference type="SAM" id="SignalP"/>
    </source>
</evidence>
<evidence type="ECO:0000313" key="5">
    <source>
        <dbReference type="Proteomes" id="UP000663889"/>
    </source>
</evidence>
<gene>
    <name evidence="4" type="ORF">SEV965_LOCUS36430</name>
</gene>
<dbReference type="SMART" id="SM00198">
    <property type="entry name" value="SCP"/>
    <property type="match status" value="1"/>
</dbReference>
<organism evidence="4 5">
    <name type="scientific">Rotaria sordida</name>
    <dbReference type="NCBI Taxonomy" id="392033"/>
    <lineage>
        <taxon>Eukaryota</taxon>
        <taxon>Metazoa</taxon>
        <taxon>Spiralia</taxon>
        <taxon>Gnathifera</taxon>
        <taxon>Rotifera</taxon>
        <taxon>Eurotatoria</taxon>
        <taxon>Bdelloidea</taxon>
        <taxon>Philodinida</taxon>
        <taxon>Philodinidae</taxon>
        <taxon>Rotaria</taxon>
    </lineage>
</organism>
<dbReference type="PANTHER" id="PTHR10334">
    <property type="entry name" value="CYSTEINE-RICH SECRETORY PROTEIN-RELATED"/>
    <property type="match status" value="1"/>
</dbReference>
<dbReference type="Pfam" id="PF00188">
    <property type="entry name" value="CAP"/>
    <property type="match status" value="1"/>
</dbReference>
<keyword evidence="1" id="KW-0812">Transmembrane</keyword>
<proteinExistence type="predicted"/>
<evidence type="ECO:0000259" key="3">
    <source>
        <dbReference type="SMART" id="SM00198"/>
    </source>
</evidence>
<dbReference type="AlphaFoldDB" id="A0A815TQL6"/>
<dbReference type="InterPro" id="IPR014044">
    <property type="entry name" value="CAP_dom"/>
</dbReference>
<dbReference type="SUPFAM" id="SSF55797">
    <property type="entry name" value="PR-1-like"/>
    <property type="match status" value="1"/>
</dbReference>
<feature type="transmembrane region" description="Helical" evidence="1">
    <location>
        <begin position="373"/>
        <end position="390"/>
    </location>
</feature>
<dbReference type="Gene3D" id="3.40.33.10">
    <property type="entry name" value="CAP"/>
    <property type="match status" value="1"/>
</dbReference>
<dbReference type="InterPro" id="IPR035940">
    <property type="entry name" value="CAP_sf"/>
</dbReference>
<feature type="domain" description="SCP" evidence="3">
    <location>
        <begin position="50"/>
        <end position="186"/>
    </location>
</feature>
<feature type="chain" id="PRO_5032559419" description="SCP domain-containing protein" evidence="2">
    <location>
        <begin position="21"/>
        <end position="391"/>
    </location>
</feature>
<dbReference type="PRINTS" id="PR00837">
    <property type="entry name" value="V5TPXLIKE"/>
</dbReference>
<sequence>MFVVSVYIVLFFNFFKFYDLCPLEYYVIDPNHSFCSQPYPGVIDQQITSFERAHILQMHNHERRLVHGTNIQKMYWNDDLAEIALRYARGCIFDHDKSIQRNLPKIPLSTGQNLAMGYENWTQAIQGWIEEKEHYFYGYPSAGIVTHYTQMMWHSTALVGCAATICPPYGPYTIPWPFYICNYITGQLNSDFHRPYDQGSHDQSLHDCQGKVCLYNGTLDLNTCECKCSTYASGSQCERLNCSILPPCLYYSSSSCIAVNVPLECPRLCGLCDRYEVLKNVYGENNLAPNMLTVKPTMITTTISSIKKKSSGRKLKNKLRNRYLKRNLTTKMNFFSVSTRIISKKILRTTTTTTTILPVPIKNDSSHLSLCSYLLHIIVIIIIIIIIDNFF</sequence>
<reference evidence="4" key="1">
    <citation type="submission" date="2021-02" db="EMBL/GenBank/DDBJ databases">
        <authorList>
            <person name="Nowell W R."/>
        </authorList>
    </citation>
    <scope>NUCLEOTIDE SEQUENCE</scope>
</reference>